<dbReference type="SUPFAM" id="SSF100939">
    <property type="entry name" value="SPOC domain-like"/>
    <property type="match status" value="1"/>
</dbReference>
<evidence type="ECO:0000313" key="5">
    <source>
        <dbReference type="Proteomes" id="UP000193801"/>
    </source>
</evidence>
<evidence type="ECO:0000256" key="2">
    <source>
        <dbReference type="ARBA" id="ARBA00023172"/>
    </source>
</evidence>
<dbReference type="RefSeq" id="WP_085104867.1">
    <property type="nucleotide sequence ID" value="NZ_LQPK01000005.1"/>
</dbReference>
<dbReference type="InterPro" id="IPR009187">
    <property type="entry name" value="Prok_Ku"/>
</dbReference>
<evidence type="ECO:0000313" key="4">
    <source>
        <dbReference type="EMBL" id="ORW33258.1"/>
    </source>
</evidence>
<dbReference type="Gene3D" id="2.40.290.10">
    <property type="match status" value="1"/>
</dbReference>
<evidence type="ECO:0000256" key="1">
    <source>
        <dbReference type="ARBA" id="ARBA00023125"/>
    </source>
</evidence>
<organism evidence="4 5">
    <name type="scientific">Mycobacterium paraense</name>
    <dbReference type="NCBI Taxonomy" id="767916"/>
    <lineage>
        <taxon>Bacteria</taxon>
        <taxon>Bacillati</taxon>
        <taxon>Actinomycetota</taxon>
        <taxon>Actinomycetes</taxon>
        <taxon>Mycobacteriales</taxon>
        <taxon>Mycobacteriaceae</taxon>
        <taxon>Mycobacterium</taxon>
        <taxon>Mycobacterium simiae complex</taxon>
    </lineage>
</organism>
<keyword evidence="1" id="KW-0238">DNA-binding</keyword>
<accession>A0ABX3VSG1</accession>
<reference evidence="4 5" key="1">
    <citation type="journal article" date="2015" name="Emerg. Microbes Infect.">
        <title>Characterization of 17 strains belonging to the Mycobacterium simiae complex and description of Mycobacterium paraense sp. nov.</title>
        <authorList>
            <person name="Fusco da Costa A.R."/>
            <person name="Fedrizzi T."/>
            <person name="Lopes M.L."/>
            <person name="Pecorari M."/>
            <person name="Oliveira da Costa W.L."/>
            <person name="Giacobazzi E."/>
            <person name="da Costa Bahia J.R."/>
            <person name="De Sanctis V."/>
            <person name="Batista Lima K.V."/>
            <person name="Bertorelli R."/>
            <person name="Grottola A."/>
            <person name="Fabio A."/>
            <person name="Mariottini A."/>
            <person name="Ferretti P."/>
            <person name="Di Leva F."/>
            <person name="Fregni Serpini G."/>
            <person name="Tagliazucchi S."/>
            <person name="Rumpianesi F."/>
            <person name="Jousson O."/>
            <person name="Segata N."/>
            <person name="Tortoli E."/>
        </authorList>
    </citation>
    <scope>NUCLEOTIDE SEQUENCE [LARGE SCALE GENOMIC DNA]</scope>
    <source>
        <strain evidence="4 5">FI-07156</strain>
    </source>
</reference>
<keyword evidence="5" id="KW-1185">Reference proteome</keyword>
<gene>
    <name evidence="4" type="ORF">AWB91_09020</name>
</gene>
<dbReference type="SMART" id="SM00559">
    <property type="entry name" value="Ku78"/>
    <property type="match status" value="1"/>
</dbReference>
<dbReference type="Pfam" id="PF02735">
    <property type="entry name" value="Ku"/>
    <property type="match status" value="1"/>
</dbReference>
<protein>
    <recommendedName>
        <fullName evidence="3">Ku domain-containing protein</fullName>
    </recommendedName>
</protein>
<dbReference type="Proteomes" id="UP000193801">
    <property type="component" value="Unassembled WGS sequence"/>
</dbReference>
<dbReference type="PANTHER" id="PTHR41251">
    <property type="entry name" value="NON-HOMOLOGOUS END JOINING PROTEIN KU"/>
    <property type="match status" value="1"/>
</dbReference>
<keyword evidence="2" id="KW-0233">DNA recombination</keyword>
<name>A0ABX3VSG1_9MYCO</name>
<dbReference type="EMBL" id="LQPK01000005">
    <property type="protein sequence ID" value="ORW33258.1"/>
    <property type="molecule type" value="Genomic_DNA"/>
</dbReference>
<dbReference type="InterPro" id="IPR006164">
    <property type="entry name" value="DNA_bd_Ku70/Ku80"/>
</dbReference>
<comment type="caution">
    <text evidence="4">The sequence shown here is derived from an EMBL/GenBank/DDBJ whole genome shotgun (WGS) entry which is preliminary data.</text>
</comment>
<dbReference type="PANTHER" id="PTHR41251:SF1">
    <property type="entry name" value="NON-HOMOLOGOUS END JOINING PROTEIN KU"/>
    <property type="match status" value="1"/>
</dbReference>
<dbReference type="InterPro" id="IPR016194">
    <property type="entry name" value="SPOC-like_C_dom_sf"/>
</dbReference>
<feature type="domain" description="Ku" evidence="3">
    <location>
        <begin position="51"/>
        <end position="186"/>
    </location>
</feature>
<sequence>MKSKSNTTLDVSALLNVAVKVYAGQDARTSPVHSYHEGCGGEIGRQAYCKTCQETDPQTVKGITHGEDVVLVTDGEIAELRGTGTGMEIVKYVPAEQVSAMILGGGVDFLEPNITAKAGGKTALKAYVVLRDALMESDRVGIVRYTGRGVSHLAVLRVHGKVLVLQSLVWADQVRVPDFEVLARPIEIDPREAKLCRQLIEAKLGDFHHADYVDTYAQAVEALVEDKLAGGGASMAAVSSKDTGEDEVADLLAKLEASIKATETEQRPTRRRRRGSAA</sequence>
<evidence type="ECO:0000259" key="3">
    <source>
        <dbReference type="SMART" id="SM00559"/>
    </source>
</evidence>
<proteinExistence type="predicted"/>